<feature type="domain" description="Response regulatory" evidence="3">
    <location>
        <begin position="4"/>
        <end position="117"/>
    </location>
</feature>
<comment type="caution">
    <text evidence="4">The sequence shown here is derived from an EMBL/GenBank/DDBJ whole genome shotgun (WGS) entry which is preliminary data.</text>
</comment>
<keyword evidence="4" id="KW-0808">Transferase</keyword>
<keyword evidence="1 2" id="KW-0597">Phosphoprotein</keyword>
<organism evidence="4 5">
    <name type="scientific">Novosphingobium nitrogenifigens DSM 19370</name>
    <dbReference type="NCBI Taxonomy" id="983920"/>
    <lineage>
        <taxon>Bacteria</taxon>
        <taxon>Pseudomonadati</taxon>
        <taxon>Pseudomonadota</taxon>
        <taxon>Alphaproteobacteria</taxon>
        <taxon>Sphingomonadales</taxon>
        <taxon>Sphingomonadaceae</taxon>
        <taxon>Novosphingobium</taxon>
    </lineage>
</organism>
<dbReference type="AlphaFoldDB" id="F1ZBZ9"/>
<feature type="modified residue" description="4-aspartylphosphate" evidence="2">
    <location>
        <position position="52"/>
    </location>
</feature>
<evidence type="ECO:0000259" key="3">
    <source>
        <dbReference type="PROSITE" id="PS50110"/>
    </source>
</evidence>
<dbReference type="Gene3D" id="3.40.50.2300">
    <property type="match status" value="1"/>
</dbReference>
<dbReference type="EMBL" id="AEWJ01000052">
    <property type="protein sequence ID" value="EGD57864.1"/>
    <property type="molecule type" value="Genomic_DNA"/>
</dbReference>
<dbReference type="Pfam" id="PF00072">
    <property type="entry name" value="Response_reg"/>
    <property type="match status" value="1"/>
</dbReference>
<proteinExistence type="predicted"/>
<dbReference type="InterPro" id="IPR001789">
    <property type="entry name" value="Sig_transdc_resp-reg_receiver"/>
</dbReference>
<dbReference type="STRING" id="983920.Y88_3191"/>
<evidence type="ECO:0000256" key="2">
    <source>
        <dbReference type="PROSITE-ProRule" id="PRU00169"/>
    </source>
</evidence>
<dbReference type="InParanoid" id="F1ZBZ9"/>
<dbReference type="GO" id="GO:0016301">
    <property type="term" value="F:kinase activity"/>
    <property type="evidence" value="ECO:0007669"/>
    <property type="project" value="UniProtKB-KW"/>
</dbReference>
<dbReference type="PROSITE" id="PS50110">
    <property type="entry name" value="RESPONSE_REGULATORY"/>
    <property type="match status" value="1"/>
</dbReference>
<sequence>MSKTVAILDDDPLSCEALSSLLRADGYCALTFGSVNDLLRSGPERFGCIFSDIWMEGQTGIDLLEILAGQGNMPVVILMTARFDRDQAAHAMEIGARAVLEKPLSAERVSELVALYCPE</sequence>
<dbReference type="RefSeq" id="WP_008070743.1">
    <property type="nucleotide sequence ID" value="NZ_AQWK01000007.1"/>
</dbReference>
<dbReference type="PANTHER" id="PTHR44591:SF25">
    <property type="entry name" value="CHEMOTAXIS TWO-COMPONENT RESPONSE REGULATOR"/>
    <property type="match status" value="1"/>
</dbReference>
<keyword evidence="4" id="KW-0418">Kinase</keyword>
<dbReference type="InterPro" id="IPR011006">
    <property type="entry name" value="CheY-like_superfamily"/>
</dbReference>
<dbReference type="GO" id="GO:0000160">
    <property type="term" value="P:phosphorelay signal transduction system"/>
    <property type="evidence" value="ECO:0007669"/>
    <property type="project" value="InterPro"/>
</dbReference>
<dbReference type="Proteomes" id="UP000004728">
    <property type="component" value="Unassembled WGS sequence"/>
</dbReference>
<dbReference type="SUPFAM" id="SSF52172">
    <property type="entry name" value="CheY-like"/>
    <property type="match status" value="1"/>
</dbReference>
<evidence type="ECO:0000313" key="5">
    <source>
        <dbReference type="Proteomes" id="UP000004728"/>
    </source>
</evidence>
<dbReference type="InterPro" id="IPR050595">
    <property type="entry name" value="Bact_response_regulator"/>
</dbReference>
<name>F1ZBZ9_9SPHN</name>
<dbReference type="eggNOG" id="COG2204">
    <property type="taxonomic scope" value="Bacteria"/>
</dbReference>
<evidence type="ECO:0000313" key="4">
    <source>
        <dbReference type="EMBL" id="EGD57864.1"/>
    </source>
</evidence>
<dbReference type="OrthoDB" id="9782655at2"/>
<reference evidence="4 5" key="1">
    <citation type="journal article" date="2012" name="J. Bacteriol.">
        <title>Draft Genome Sequence of Novosphingobium nitrogenifigens Y88T.</title>
        <authorList>
            <person name="Strabala T.J."/>
            <person name="Macdonald L."/>
            <person name="Liu V."/>
            <person name="Smit A.M."/>
        </authorList>
    </citation>
    <scope>NUCLEOTIDE SEQUENCE [LARGE SCALE GENOMIC DNA]</scope>
    <source>
        <strain evidence="4 5">DSM 19370</strain>
    </source>
</reference>
<evidence type="ECO:0000256" key="1">
    <source>
        <dbReference type="ARBA" id="ARBA00022553"/>
    </source>
</evidence>
<keyword evidence="5" id="KW-1185">Reference proteome</keyword>
<protein>
    <submittedName>
        <fullName evidence="4">Two-component system sensor histidine kinase/response regulator, putative</fullName>
    </submittedName>
</protein>
<dbReference type="PANTHER" id="PTHR44591">
    <property type="entry name" value="STRESS RESPONSE REGULATOR PROTEIN 1"/>
    <property type="match status" value="1"/>
</dbReference>
<dbReference type="HOGENOM" id="CLU_000445_69_8_5"/>
<accession>F1ZBZ9</accession>
<gene>
    <name evidence="4" type="ORF">Y88_3191</name>
</gene>
<dbReference type="SMART" id="SM00448">
    <property type="entry name" value="REC"/>
    <property type="match status" value="1"/>
</dbReference>